<protein>
    <submittedName>
        <fullName evidence="1">Enamine deaminase RidA</fullName>
    </submittedName>
</protein>
<dbReference type="PANTHER" id="PTHR43857">
    <property type="entry name" value="BLR7761 PROTEIN"/>
    <property type="match status" value="1"/>
</dbReference>
<evidence type="ECO:0000313" key="1">
    <source>
        <dbReference type="EMBL" id="TCC54410.1"/>
    </source>
</evidence>
<keyword evidence="2" id="KW-1185">Reference proteome</keyword>
<proteinExistence type="predicted"/>
<dbReference type="Proteomes" id="UP000291144">
    <property type="component" value="Unassembled WGS sequence"/>
</dbReference>
<dbReference type="OrthoDB" id="3212792at2"/>
<reference evidence="1 2" key="1">
    <citation type="submission" date="2019-02" db="EMBL/GenBank/DDBJ databases">
        <title>Kribbella capetownensis sp. nov. and Kribbella speibonae sp. nov., isolated from soil.</title>
        <authorList>
            <person name="Curtis S.M."/>
            <person name="Norton I."/>
            <person name="Everest G.J."/>
            <person name="Meyers P.R."/>
        </authorList>
    </citation>
    <scope>NUCLEOTIDE SEQUENCE [LARGE SCALE GENOMIC DNA]</scope>
    <source>
        <strain evidence="1 2">NRRL B-24813</strain>
    </source>
</reference>
<dbReference type="SUPFAM" id="SSF55298">
    <property type="entry name" value="YjgF-like"/>
    <property type="match status" value="1"/>
</dbReference>
<dbReference type="InterPro" id="IPR006175">
    <property type="entry name" value="YjgF/YER057c/UK114"/>
</dbReference>
<dbReference type="RefSeq" id="WP_131365141.1">
    <property type="nucleotide sequence ID" value="NZ_SJKB01000019.1"/>
</dbReference>
<organism evidence="1 2">
    <name type="scientific">Kribbella pittospori</name>
    <dbReference type="NCBI Taxonomy" id="722689"/>
    <lineage>
        <taxon>Bacteria</taxon>
        <taxon>Bacillati</taxon>
        <taxon>Actinomycetota</taxon>
        <taxon>Actinomycetes</taxon>
        <taxon>Propionibacteriales</taxon>
        <taxon>Kribbellaceae</taxon>
        <taxon>Kribbella</taxon>
    </lineage>
</organism>
<comment type="caution">
    <text evidence="1">The sequence shown here is derived from an EMBL/GenBank/DDBJ whole genome shotgun (WGS) entry which is preliminary data.</text>
</comment>
<dbReference type="AlphaFoldDB" id="A0A4R0K4Y1"/>
<dbReference type="InterPro" id="IPR035959">
    <property type="entry name" value="RutC-like_sf"/>
</dbReference>
<gene>
    <name evidence="1" type="ORF">E0H73_38845</name>
</gene>
<accession>A0A4R0K4Y1</accession>
<dbReference type="EMBL" id="SJKB01000019">
    <property type="protein sequence ID" value="TCC54410.1"/>
    <property type="molecule type" value="Genomic_DNA"/>
</dbReference>
<dbReference type="Gene3D" id="3.30.1330.40">
    <property type="entry name" value="RutC-like"/>
    <property type="match status" value="1"/>
</dbReference>
<sequence length="122" mass="13595">MSHRPIHVTLPVGATQVVLSGTPGLRPDGTRPEDFADEARLAWGNVREALRCAGAELSDIVQVRSWLTDPDDFDTYVKVRNDVVSHRPAYMLAVVPRLIRLDLRLEIEVTAVVTRPAARQDE</sequence>
<name>A0A4R0K4Y1_9ACTN</name>
<dbReference type="Pfam" id="PF01042">
    <property type="entry name" value="Ribonuc_L-PSP"/>
    <property type="match status" value="1"/>
</dbReference>
<dbReference type="PANTHER" id="PTHR43857:SF1">
    <property type="entry name" value="YJGH FAMILY PROTEIN"/>
    <property type="match status" value="1"/>
</dbReference>
<evidence type="ECO:0000313" key="2">
    <source>
        <dbReference type="Proteomes" id="UP000291144"/>
    </source>
</evidence>